<gene>
    <name evidence="3" type="ORF">EV187_0174</name>
</gene>
<comment type="caution">
    <text evidence="3">The sequence shown here is derived from an EMBL/GenBank/DDBJ whole genome shotgun (WGS) entry which is preliminary data.</text>
</comment>
<reference evidence="3 4" key="1">
    <citation type="submission" date="2019-02" db="EMBL/GenBank/DDBJ databases">
        <title>Genomic Encyclopedia of Type Strains, Phase IV (KMG-IV): sequencing the most valuable type-strain genomes for metagenomic binning, comparative biology and taxonomic classification.</title>
        <authorList>
            <person name="Goeker M."/>
        </authorList>
    </citation>
    <scope>NUCLEOTIDE SEQUENCE [LARGE SCALE GENOMIC DNA]</scope>
    <source>
        <strain evidence="3 4">DSM 43045</strain>
    </source>
</reference>
<organism evidence="3 4">
    <name type="scientific">Agromyces ramosus</name>
    <dbReference type="NCBI Taxonomy" id="33879"/>
    <lineage>
        <taxon>Bacteria</taxon>
        <taxon>Bacillati</taxon>
        <taxon>Actinomycetota</taxon>
        <taxon>Actinomycetes</taxon>
        <taxon>Micrococcales</taxon>
        <taxon>Microbacteriaceae</taxon>
        <taxon>Agromyces</taxon>
    </lineage>
</organism>
<evidence type="ECO:0000259" key="2">
    <source>
        <dbReference type="Pfam" id="PF00561"/>
    </source>
</evidence>
<feature type="domain" description="AB hydrolase-1" evidence="2">
    <location>
        <begin position="32"/>
        <end position="138"/>
    </location>
</feature>
<dbReference type="Proteomes" id="UP000293289">
    <property type="component" value="Unassembled WGS sequence"/>
</dbReference>
<dbReference type="PANTHER" id="PTHR43798">
    <property type="entry name" value="MONOACYLGLYCEROL LIPASE"/>
    <property type="match status" value="1"/>
</dbReference>
<dbReference type="SUPFAM" id="SSF53474">
    <property type="entry name" value="alpha/beta-Hydrolases"/>
    <property type="match status" value="1"/>
</dbReference>
<dbReference type="EMBL" id="SGWY01000001">
    <property type="protein sequence ID" value="RZS67753.1"/>
    <property type="molecule type" value="Genomic_DNA"/>
</dbReference>
<accession>A0A4Q7MJI6</accession>
<dbReference type="Gene3D" id="3.40.50.1820">
    <property type="entry name" value="alpha/beta hydrolase"/>
    <property type="match status" value="1"/>
</dbReference>
<dbReference type="OrthoDB" id="63962at2"/>
<dbReference type="AlphaFoldDB" id="A0A4Q7MJI6"/>
<name>A0A4Q7MJI6_9MICO</name>
<dbReference type="GO" id="GO:0016787">
    <property type="term" value="F:hydrolase activity"/>
    <property type="evidence" value="ECO:0007669"/>
    <property type="project" value="UniProtKB-KW"/>
</dbReference>
<dbReference type="InterPro" id="IPR029058">
    <property type="entry name" value="AB_hydrolase_fold"/>
</dbReference>
<keyword evidence="4" id="KW-1185">Reference proteome</keyword>
<sequence length="303" mass="32002">MERTVSDTTFAAPVAGGALAGGLWRPDTPGTPVLAVHGITATHRNWDLLAAALPDRRVIAPDLRGRGRSNALPAPYGLVQHADDLAAVLDAQGVERVFVVGHSMGAFVSVRFAERHPDRVVGLALIDGGLPVPNPDGVAPADLPAVLLGPALERLSMTFPSRDAYVGFWRRHPALGPYWNDAIEAYVDYDVDGDEPSLRSSARADAVAVNAVELDGSAGYVEALLAAPGPVDFFRAPRGLLDAAPLYPRPVVADWAARMPQLVVHDVADVNHYTIVMSELGAGSVIPVIRARIEAAETQEGAS</sequence>
<evidence type="ECO:0000313" key="4">
    <source>
        <dbReference type="Proteomes" id="UP000293289"/>
    </source>
</evidence>
<dbReference type="GO" id="GO:0016020">
    <property type="term" value="C:membrane"/>
    <property type="evidence" value="ECO:0007669"/>
    <property type="project" value="TreeGrafter"/>
</dbReference>
<dbReference type="PRINTS" id="PR00111">
    <property type="entry name" value="ABHYDROLASE"/>
</dbReference>
<protein>
    <submittedName>
        <fullName evidence="3">Pimeloyl-ACP methyl ester carboxylesterase</fullName>
    </submittedName>
</protein>
<evidence type="ECO:0000256" key="1">
    <source>
        <dbReference type="ARBA" id="ARBA00022801"/>
    </source>
</evidence>
<dbReference type="Pfam" id="PF00561">
    <property type="entry name" value="Abhydrolase_1"/>
    <property type="match status" value="1"/>
</dbReference>
<evidence type="ECO:0000313" key="3">
    <source>
        <dbReference type="EMBL" id="RZS67753.1"/>
    </source>
</evidence>
<dbReference type="InterPro" id="IPR000073">
    <property type="entry name" value="AB_hydrolase_1"/>
</dbReference>
<dbReference type="PANTHER" id="PTHR43798:SF31">
    <property type="entry name" value="AB HYDROLASE SUPERFAMILY PROTEIN YCLE"/>
    <property type="match status" value="1"/>
</dbReference>
<dbReference type="InterPro" id="IPR050266">
    <property type="entry name" value="AB_hydrolase_sf"/>
</dbReference>
<proteinExistence type="predicted"/>
<keyword evidence="1" id="KW-0378">Hydrolase</keyword>